<evidence type="ECO:0000313" key="2">
    <source>
        <dbReference type="Proteomes" id="UP000001449"/>
    </source>
</evidence>
<dbReference type="InParanoid" id="B8C3V0"/>
<dbReference type="PaxDb" id="35128-Thaps5770"/>
<reference evidence="1 2" key="2">
    <citation type="journal article" date="2008" name="Nature">
        <title>The Phaeodactylum genome reveals the evolutionary history of diatom genomes.</title>
        <authorList>
            <person name="Bowler C."/>
            <person name="Allen A.E."/>
            <person name="Badger J.H."/>
            <person name="Grimwood J."/>
            <person name="Jabbari K."/>
            <person name="Kuo A."/>
            <person name="Maheswari U."/>
            <person name="Martens C."/>
            <person name="Maumus F."/>
            <person name="Otillar R.P."/>
            <person name="Rayko E."/>
            <person name="Salamov A."/>
            <person name="Vandepoele K."/>
            <person name="Beszteri B."/>
            <person name="Gruber A."/>
            <person name="Heijde M."/>
            <person name="Katinka M."/>
            <person name="Mock T."/>
            <person name="Valentin K."/>
            <person name="Verret F."/>
            <person name="Berges J.A."/>
            <person name="Brownlee C."/>
            <person name="Cadoret J.P."/>
            <person name="Chiovitti A."/>
            <person name="Choi C.J."/>
            <person name="Coesel S."/>
            <person name="De Martino A."/>
            <person name="Detter J.C."/>
            <person name="Durkin C."/>
            <person name="Falciatore A."/>
            <person name="Fournet J."/>
            <person name="Haruta M."/>
            <person name="Huysman M.J."/>
            <person name="Jenkins B.D."/>
            <person name="Jiroutova K."/>
            <person name="Jorgensen R.E."/>
            <person name="Joubert Y."/>
            <person name="Kaplan A."/>
            <person name="Kroger N."/>
            <person name="Kroth P.G."/>
            <person name="La Roche J."/>
            <person name="Lindquist E."/>
            <person name="Lommer M."/>
            <person name="Martin-Jezequel V."/>
            <person name="Lopez P.J."/>
            <person name="Lucas S."/>
            <person name="Mangogna M."/>
            <person name="McGinnis K."/>
            <person name="Medlin L.K."/>
            <person name="Montsant A."/>
            <person name="Oudot-Le Secq M.P."/>
            <person name="Napoli C."/>
            <person name="Obornik M."/>
            <person name="Parker M.S."/>
            <person name="Petit J.L."/>
            <person name="Porcel B.M."/>
            <person name="Poulsen N."/>
            <person name="Robison M."/>
            <person name="Rychlewski L."/>
            <person name="Rynearson T.A."/>
            <person name="Schmutz J."/>
            <person name="Shapiro H."/>
            <person name="Siaut M."/>
            <person name="Stanley M."/>
            <person name="Sussman M.R."/>
            <person name="Taylor A.R."/>
            <person name="Vardi A."/>
            <person name="von Dassow P."/>
            <person name="Vyverman W."/>
            <person name="Willis A."/>
            <person name="Wyrwicz L.S."/>
            <person name="Rokhsar D.S."/>
            <person name="Weissenbach J."/>
            <person name="Armbrust E.V."/>
            <person name="Green B.R."/>
            <person name="Van de Peer Y."/>
            <person name="Grigoriev I.V."/>
        </authorList>
    </citation>
    <scope>NUCLEOTIDE SEQUENCE [LARGE SCALE GENOMIC DNA]</scope>
    <source>
        <strain evidence="1 2">CCMP1335</strain>
    </source>
</reference>
<organism evidence="1 2">
    <name type="scientific">Thalassiosira pseudonana</name>
    <name type="common">Marine diatom</name>
    <name type="synonym">Cyclotella nana</name>
    <dbReference type="NCBI Taxonomy" id="35128"/>
    <lineage>
        <taxon>Eukaryota</taxon>
        <taxon>Sar</taxon>
        <taxon>Stramenopiles</taxon>
        <taxon>Ochrophyta</taxon>
        <taxon>Bacillariophyta</taxon>
        <taxon>Coscinodiscophyceae</taxon>
        <taxon>Thalassiosirophycidae</taxon>
        <taxon>Thalassiosirales</taxon>
        <taxon>Thalassiosiraceae</taxon>
        <taxon>Thalassiosira</taxon>
    </lineage>
</organism>
<dbReference type="Proteomes" id="UP000001449">
    <property type="component" value="Chromosome 5"/>
</dbReference>
<gene>
    <name evidence="1" type="ORF">THAPSDRAFT_5770</name>
</gene>
<protein>
    <submittedName>
        <fullName evidence="1">Uncharacterized protein</fullName>
    </submittedName>
</protein>
<dbReference type="EMBL" id="CM000642">
    <property type="protein sequence ID" value="EED92189.1"/>
    <property type="molecule type" value="Genomic_DNA"/>
</dbReference>
<dbReference type="AlphaFoldDB" id="B8C3V0"/>
<accession>B8C3V0</accession>
<dbReference type="KEGG" id="tps:THAPSDRAFT_5770"/>
<dbReference type="RefSeq" id="XP_002290437.1">
    <property type="nucleotide sequence ID" value="XM_002290401.1"/>
</dbReference>
<dbReference type="GeneID" id="7444907"/>
<proteinExistence type="predicted"/>
<sequence>MPSSQKNSSPKVIGHSDRPYHRYNLFYILERELILETFGVNKSDGASSEECSKFNQYADLHLQFPVFPARYRSISTLVGKSWKTADPETMNFVNVAAKLLLSRRDELLSEAAGSRRVTMDCNTNPCVKSTTVTHTNQLFCQAVYYSAVPQGQGMDTNVSSQNSQLFCQLIPSPIQYSSVCSITSPLSCESFLKATSSSPRLPLSDAPSEHDTTSYRISEVDVSDDAIMNMWNECEITPFGRGVFRNAKTA</sequence>
<evidence type="ECO:0000313" key="1">
    <source>
        <dbReference type="EMBL" id="EED92189.1"/>
    </source>
</evidence>
<dbReference type="HOGENOM" id="CLU_095898_0_0_1"/>
<name>B8C3V0_THAPS</name>
<keyword evidence="2" id="KW-1185">Reference proteome</keyword>
<reference evidence="1 2" key="1">
    <citation type="journal article" date="2004" name="Science">
        <title>The genome of the diatom Thalassiosira pseudonana: ecology, evolution, and metabolism.</title>
        <authorList>
            <person name="Armbrust E.V."/>
            <person name="Berges J.A."/>
            <person name="Bowler C."/>
            <person name="Green B.R."/>
            <person name="Martinez D."/>
            <person name="Putnam N.H."/>
            <person name="Zhou S."/>
            <person name="Allen A.E."/>
            <person name="Apt K.E."/>
            <person name="Bechner M."/>
            <person name="Brzezinski M.A."/>
            <person name="Chaal B.K."/>
            <person name="Chiovitti A."/>
            <person name="Davis A.K."/>
            <person name="Demarest M.S."/>
            <person name="Detter J.C."/>
            <person name="Glavina T."/>
            <person name="Goodstein D."/>
            <person name="Hadi M.Z."/>
            <person name="Hellsten U."/>
            <person name="Hildebrand M."/>
            <person name="Jenkins B.D."/>
            <person name="Jurka J."/>
            <person name="Kapitonov V.V."/>
            <person name="Kroger N."/>
            <person name="Lau W.W."/>
            <person name="Lane T.W."/>
            <person name="Larimer F.W."/>
            <person name="Lippmeier J.C."/>
            <person name="Lucas S."/>
            <person name="Medina M."/>
            <person name="Montsant A."/>
            <person name="Obornik M."/>
            <person name="Parker M.S."/>
            <person name="Palenik B."/>
            <person name="Pazour G.J."/>
            <person name="Richardson P.M."/>
            <person name="Rynearson T.A."/>
            <person name="Saito M.A."/>
            <person name="Schwartz D.C."/>
            <person name="Thamatrakoln K."/>
            <person name="Valentin K."/>
            <person name="Vardi A."/>
            <person name="Wilkerson F.P."/>
            <person name="Rokhsar D.S."/>
        </authorList>
    </citation>
    <scope>NUCLEOTIDE SEQUENCE [LARGE SCALE GENOMIC DNA]</scope>
    <source>
        <strain evidence="1 2">CCMP1335</strain>
    </source>
</reference>